<protein>
    <submittedName>
        <fullName evidence="1">Uncharacterized protein</fullName>
    </submittedName>
</protein>
<name>F8QIV7_SERL3</name>
<gene>
    <name evidence="1" type="ORF">SERLA73DRAFT_148212</name>
</gene>
<evidence type="ECO:0000313" key="1">
    <source>
        <dbReference type="EMBL" id="EGN91763.1"/>
    </source>
</evidence>
<organism evidence="2">
    <name type="scientific">Serpula lacrymans var. lacrymans (strain S7.3)</name>
    <name type="common">Dry rot fungus</name>
    <dbReference type="NCBI Taxonomy" id="936435"/>
    <lineage>
        <taxon>Eukaryota</taxon>
        <taxon>Fungi</taxon>
        <taxon>Dikarya</taxon>
        <taxon>Basidiomycota</taxon>
        <taxon>Agaricomycotina</taxon>
        <taxon>Agaricomycetes</taxon>
        <taxon>Agaricomycetidae</taxon>
        <taxon>Boletales</taxon>
        <taxon>Coniophorineae</taxon>
        <taxon>Serpulaceae</taxon>
        <taxon>Serpula</taxon>
    </lineage>
</organism>
<accession>F8QIV7</accession>
<dbReference type="EMBL" id="GL945535">
    <property type="protein sequence ID" value="EGN91763.1"/>
    <property type="molecule type" value="Genomic_DNA"/>
</dbReference>
<evidence type="ECO:0000313" key="2">
    <source>
        <dbReference type="Proteomes" id="UP000008063"/>
    </source>
</evidence>
<dbReference type="HOGENOM" id="CLU_2677927_0_0_1"/>
<dbReference type="Proteomes" id="UP000008063">
    <property type="component" value="Unassembled WGS sequence"/>
</dbReference>
<reference evidence="2" key="1">
    <citation type="journal article" date="2011" name="Science">
        <title>The plant cell wall-decomposing machinery underlies the functional diversity of forest fungi.</title>
        <authorList>
            <person name="Eastwood D.C."/>
            <person name="Floudas D."/>
            <person name="Binder M."/>
            <person name="Majcherczyk A."/>
            <person name="Schneider P."/>
            <person name="Aerts A."/>
            <person name="Asiegbu F.O."/>
            <person name="Baker S.E."/>
            <person name="Barry K."/>
            <person name="Bendiksby M."/>
            <person name="Blumentritt M."/>
            <person name="Coutinho P.M."/>
            <person name="Cullen D."/>
            <person name="de Vries R.P."/>
            <person name="Gathman A."/>
            <person name="Goodell B."/>
            <person name="Henrissat B."/>
            <person name="Ihrmark K."/>
            <person name="Kauserud H."/>
            <person name="Kohler A."/>
            <person name="LaButti K."/>
            <person name="Lapidus A."/>
            <person name="Lavin J.L."/>
            <person name="Lee Y.-H."/>
            <person name="Lindquist E."/>
            <person name="Lilly W."/>
            <person name="Lucas S."/>
            <person name="Morin E."/>
            <person name="Murat C."/>
            <person name="Oguiza J.A."/>
            <person name="Park J."/>
            <person name="Pisabarro A.G."/>
            <person name="Riley R."/>
            <person name="Rosling A."/>
            <person name="Salamov A."/>
            <person name="Schmidt O."/>
            <person name="Schmutz J."/>
            <person name="Skrede I."/>
            <person name="Stenlid J."/>
            <person name="Wiebenga A."/>
            <person name="Xie X."/>
            <person name="Kuees U."/>
            <person name="Hibbett D.S."/>
            <person name="Hoffmeister D."/>
            <person name="Hoegberg N."/>
            <person name="Martin F."/>
            <person name="Grigoriev I.V."/>
            <person name="Watkinson S.C."/>
        </authorList>
    </citation>
    <scope>NUCLEOTIDE SEQUENCE [LARGE SCALE GENOMIC DNA]</scope>
    <source>
        <strain evidence="2">strain S7.3</strain>
    </source>
</reference>
<sequence length="77" mass="8593">MQARGNFSTTRHKSLIALAFPAGLSLGSNTKLWLGFVEEICIRHHKGGNWNSYCKFTLENTQRCMYKLCILPTGGSS</sequence>
<dbReference type="AlphaFoldDB" id="F8QIV7"/>
<proteinExistence type="predicted"/>
<dbReference type="InParanoid" id="F8QIV7"/>
<keyword evidence="2" id="KW-1185">Reference proteome</keyword>